<evidence type="ECO:0000313" key="5">
    <source>
        <dbReference type="Proteomes" id="UP001152797"/>
    </source>
</evidence>
<dbReference type="EMBL" id="CAMXCT020001446">
    <property type="protein sequence ID" value="CAL1143533.1"/>
    <property type="molecule type" value="Genomic_DNA"/>
</dbReference>
<evidence type="ECO:0000313" key="3">
    <source>
        <dbReference type="EMBL" id="CAI3990158.1"/>
    </source>
</evidence>
<evidence type="ECO:0000256" key="2">
    <source>
        <dbReference type="SAM" id="SignalP"/>
    </source>
</evidence>
<accession>A0A9P1CGB0</accession>
<keyword evidence="2" id="KW-0732">Signal</keyword>
<proteinExistence type="predicted"/>
<organism evidence="3">
    <name type="scientific">Cladocopium goreaui</name>
    <dbReference type="NCBI Taxonomy" id="2562237"/>
    <lineage>
        <taxon>Eukaryota</taxon>
        <taxon>Sar</taxon>
        <taxon>Alveolata</taxon>
        <taxon>Dinophyceae</taxon>
        <taxon>Suessiales</taxon>
        <taxon>Symbiodiniaceae</taxon>
        <taxon>Cladocopium</taxon>
    </lineage>
</organism>
<dbReference type="Gene3D" id="2.40.128.20">
    <property type="match status" value="1"/>
</dbReference>
<dbReference type="InterPro" id="IPR012674">
    <property type="entry name" value="Calycin"/>
</dbReference>
<comment type="caution">
    <text evidence="3">The sequence shown here is derived from an EMBL/GenBank/DDBJ whole genome shotgun (WGS) entry which is preliminary data.</text>
</comment>
<feature type="region of interest" description="Disordered" evidence="1">
    <location>
        <begin position="429"/>
        <end position="458"/>
    </location>
</feature>
<dbReference type="Proteomes" id="UP001152797">
    <property type="component" value="Unassembled WGS sequence"/>
</dbReference>
<protein>
    <submittedName>
        <fullName evidence="3">Uncharacterized protein</fullName>
    </submittedName>
</protein>
<sequence>MARQRAMARHKLCILLGFLLWSCNLSLTNVSPVGAGNEAVLAGAMPRVFAAGRYIQGDLTPRHQGVVKRPNLSGRWRMERAENLSGFMQAIGYNFLLAKAAGFARVTQTIEQDEDQLRFVFEVNPPLLAPRRESVVPVGAAEVSMSDDAGREMLLLHPRWDGEVFRAGLRYVDPPHELTIDRYLEDGCMVEHVRYPGATTFLDLSATPQSFLFSPTAECFGVSAHIAFGVLRGTARCRLVSPVPGTRVPRTGSGNQGSGQGSGNPGFREPGFGARFQEPKVPQTRLSSKVLGTMGSGYLLGSGTSRFREGSGHTWLSTRFREPYHGFEQPEPGLCQSSGITGTPILRHPANPEFGEPGFWQGSSNTGFRQGSENHHRCGPTVWIYFLDYATGSGQGQGQSSGKVPRFRKQPRGRIYAVGCTKVHATDRVPENQFARKPRFQDQKGPVNEQSLTGGGTA</sequence>
<keyword evidence="5" id="KW-1185">Reference proteome</keyword>
<dbReference type="AlphaFoldDB" id="A0A9P1CGB0"/>
<feature type="region of interest" description="Disordered" evidence="1">
    <location>
        <begin position="244"/>
        <end position="285"/>
    </location>
</feature>
<evidence type="ECO:0000313" key="4">
    <source>
        <dbReference type="EMBL" id="CAL1143533.1"/>
    </source>
</evidence>
<name>A0A9P1CGB0_9DINO</name>
<dbReference type="SUPFAM" id="SSF50814">
    <property type="entry name" value="Lipocalins"/>
    <property type="match status" value="1"/>
</dbReference>
<feature type="chain" id="PRO_5043270405" evidence="2">
    <location>
        <begin position="29"/>
        <end position="458"/>
    </location>
</feature>
<gene>
    <name evidence="3" type="ORF">C1SCF055_LOCUS17173</name>
</gene>
<evidence type="ECO:0000256" key="1">
    <source>
        <dbReference type="SAM" id="MobiDB-lite"/>
    </source>
</evidence>
<dbReference type="EMBL" id="CAMXCT030001446">
    <property type="protein sequence ID" value="CAL4777470.1"/>
    <property type="molecule type" value="Genomic_DNA"/>
</dbReference>
<reference evidence="4" key="2">
    <citation type="submission" date="2024-04" db="EMBL/GenBank/DDBJ databases">
        <authorList>
            <person name="Chen Y."/>
            <person name="Shah S."/>
            <person name="Dougan E. K."/>
            <person name="Thang M."/>
            <person name="Chan C."/>
        </authorList>
    </citation>
    <scope>NUCLEOTIDE SEQUENCE [LARGE SCALE GENOMIC DNA]</scope>
</reference>
<feature type="compositionally biased region" description="Gly residues" evidence="1">
    <location>
        <begin position="254"/>
        <end position="264"/>
    </location>
</feature>
<dbReference type="EMBL" id="CAMXCT010001446">
    <property type="protein sequence ID" value="CAI3990158.1"/>
    <property type="molecule type" value="Genomic_DNA"/>
</dbReference>
<reference evidence="3" key="1">
    <citation type="submission" date="2022-10" db="EMBL/GenBank/DDBJ databases">
        <authorList>
            <person name="Chen Y."/>
            <person name="Dougan E. K."/>
            <person name="Chan C."/>
            <person name="Rhodes N."/>
            <person name="Thang M."/>
        </authorList>
    </citation>
    <scope>NUCLEOTIDE SEQUENCE</scope>
</reference>
<dbReference type="OrthoDB" id="425253at2759"/>
<feature type="signal peptide" evidence="2">
    <location>
        <begin position="1"/>
        <end position="28"/>
    </location>
</feature>